<proteinExistence type="inferred from homology"/>
<feature type="region of interest" description="Disordered" evidence="14">
    <location>
        <begin position="1"/>
        <end position="36"/>
    </location>
</feature>
<keyword evidence="2 13" id="KW-0575">Peroxidase</keyword>
<feature type="domain" description="Dyp-type peroxidase C-terminal" evidence="16">
    <location>
        <begin position="268"/>
        <end position="457"/>
    </location>
</feature>
<evidence type="ECO:0000256" key="4">
    <source>
        <dbReference type="ARBA" id="ARBA00022723"/>
    </source>
</evidence>
<dbReference type="EC" id="1.11.1.-" evidence="13"/>
<feature type="region of interest" description="Disordered" evidence="14">
    <location>
        <begin position="341"/>
        <end position="360"/>
    </location>
</feature>
<comment type="subcellular location">
    <subcellularLocation>
        <location evidence="1">Cell envelope</location>
    </subcellularLocation>
</comment>
<keyword evidence="18" id="KW-1185">Reference proteome</keyword>
<evidence type="ECO:0000313" key="17">
    <source>
        <dbReference type="EMBL" id="GIG22260.1"/>
    </source>
</evidence>
<evidence type="ECO:0000256" key="1">
    <source>
        <dbReference type="ARBA" id="ARBA00004196"/>
    </source>
</evidence>
<sequence>MSAPTDPHDDPTPGLAAGRAADAPDVATSAPTGRGPAMSRRALLGLGGGIAAGVAAGFGLARATGVAEPATAAAPVSSGPGTYAFTGTHQAGIVTPAQDRLYLAAFDVTTTSRDELVALLRRWTTIAARLTQGLSAGPYGPASGPYDAPPDDTGEAADVPPAGLTITFGFGRSLFVGTPGPDGSPGTDRFGLAGKLPGGLVELPHFAVDNLEPARSDGDLVVQACADDPQVAVHAIRNLSRAAFGAATIRWTQLGYGRTSSTSTSQRTPRNLFGFKDGTANVKAEETDALDEHVWVPAGAAAQDTTDSTWLTGGSYLVARRIRMRIETWDRTSLREQEGLVGRTKGEGAPLSGGQEHTEPDFARTGRGGAPLIPVDSHVRLAHPDQNAGVRMLRRGYNFTDGNDSLGRLDAGLFFLAFVRDPRTHYIPMQTQLSSQDGLMEYLEHTGSGLFAVPPGVPDGSLPLGADGTPAATDDGPFVGEALFA</sequence>
<dbReference type="InterPro" id="IPR006311">
    <property type="entry name" value="TAT_signal"/>
</dbReference>
<dbReference type="GO" id="GO:0030313">
    <property type="term" value="C:cell envelope"/>
    <property type="evidence" value="ECO:0007669"/>
    <property type="project" value="UniProtKB-SubCell"/>
</dbReference>
<comment type="caution">
    <text evidence="17">The sequence shown here is derived from an EMBL/GenBank/DDBJ whole genome shotgun (WGS) entry which is preliminary data.</text>
</comment>
<evidence type="ECO:0000256" key="9">
    <source>
        <dbReference type="ARBA" id="ARBA00025737"/>
    </source>
</evidence>
<feature type="compositionally biased region" description="Low complexity" evidence="14">
    <location>
        <begin position="13"/>
        <end position="27"/>
    </location>
</feature>
<accession>A0A919P4T6</accession>
<evidence type="ECO:0000256" key="2">
    <source>
        <dbReference type="ARBA" id="ARBA00022559"/>
    </source>
</evidence>
<dbReference type="NCBIfam" id="TIGR01413">
    <property type="entry name" value="Dyp_perox_fam"/>
    <property type="match status" value="1"/>
</dbReference>
<dbReference type="NCBIfam" id="TIGR01412">
    <property type="entry name" value="tat_substr_1"/>
    <property type="match status" value="1"/>
</dbReference>
<comment type="function">
    <text evidence="13">Involved in the recovery of exogenous heme iron. Extracts iron from heme while preserving the protoporphyrin ring intact.</text>
</comment>
<dbReference type="EMBL" id="BONK01000010">
    <property type="protein sequence ID" value="GIG22260.1"/>
    <property type="molecule type" value="Genomic_DNA"/>
</dbReference>
<comment type="cofactor">
    <cofactor evidence="13">
        <name>heme b</name>
        <dbReference type="ChEBI" id="CHEBI:60344"/>
    </cofactor>
    <text evidence="13">Binds 1 heme b (iron(II)-protoporphyrin IX) group non-covalently per subunit.</text>
</comment>
<dbReference type="GO" id="GO:0033212">
    <property type="term" value="P:iron import into cell"/>
    <property type="evidence" value="ECO:0007669"/>
    <property type="project" value="InterPro"/>
</dbReference>
<dbReference type="GO" id="GO:0004601">
    <property type="term" value="F:peroxidase activity"/>
    <property type="evidence" value="ECO:0007669"/>
    <property type="project" value="UniProtKB-KW"/>
</dbReference>
<dbReference type="InterPro" id="IPR006313">
    <property type="entry name" value="EfeB/EfeN"/>
</dbReference>
<dbReference type="PANTHER" id="PTHR30521:SF4">
    <property type="entry name" value="DEFERROCHELATASE"/>
    <property type="match status" value="1"/>
</dbReference>
<evidence type="ECO:0000259" key="16">
    <source>
        <dbReference type="Pfam" id="PF20628"/>
    </source>
</evidence>
<comment type="catalytic activity">
    <reaction evidence="12">
        <text>heme b + 2 H(+) = protoporphyrin IX + Fe(2+)</text>
        <dbReference type="Rhea" id="RHEA:22584"/>
        <dbReference type="ChEBI" id="CHEBI:15378"/>
        <dbReference type="ChEBI" id="CHEBI:29033"/>
        <dbReference type="ChEBI" id="CHEBI:57306"/>
        <dbReference type="ChEBI" id="CHEBI:60344"/>
        <dbReference type="EC" id="4.98.1.1"/>
    </reaction>
    <physiologicalReaction direction="left-to-right" evidence="12">
        <dbReference type="Rhea" id="RHEA:22585"/>
    </physiologicalReaction>
</comment>
<keyword evidence="5" id="KW-0732">Signal</keyword>
<keyword evidence="3 13" id="KW-0349">Heme</keyword>
<feature type="domain" description="Dyp-type peroxidase N-terminal" evidence="15">
    <location>
        <begin position="90"/>
        <end position="256"/>
    </location>
</feature>
<dbReference type="InterPro" id="IPR011008">
    <property type="entry name" value="Dimeric_a/b-barrel"/>
</dbReference>
<evidence type="ECO:0000256" key="8">
    <source>
        <dbReference type="ARBA" id="ARBA00023239"/>
    </source>
</evidence>
<gene>
    <name evidence="17" type="ORF">Cch01nite_29840</name>
</gene>
<dbReference type="InterPro" id="IPR048327">
    <property type="entry name" value="Dyp_perox_N"/>
</dbReference>
<dbReference type="InterPro" id="IPR006314">
    <property type="entry name" value="Dyp_peroxidase"/>
</dbReference>
<reference evidence="17" key="1">
    <citation type="submission" date="2021-01" db="EMBL/GenBank/DDBJ databases">
        <title>Whole genome shotgun sequence of Cellulomonas chitinilytica NBRC 110799.</title>
        <authorList>
            <person name="Komaki H."/>
            <person name="Tamura T."/>
        </authorList>
    </citation>
    <scope>NUCLEOTIDE SEQUENCE</scope>
    <source>
        <strain evidence="17">NBRC 110799</strain>
    </source>
</reference>
<dbReference type="Pfam" id="PF04261">
    <property type="entry name" value="Dyp_perox_N"/>
    <property type="match status" value="1"/>
</dbReference>
<evidence type="ECO:0000256" key="6">
    <source>
        <dbReference type="ARBA" id="ARBA00023002"/>
    </source>
</evidence>
<keyword evidence="6 13" id="KW-0560">Oxidoreductase</keyword>
<evidence type="ECO:0000256" key="3">
    <source>
        <dbReference type="ARBA" id="ARBA00022617"/>
    </source>
</evidence>
<dbReference type="Proteomes" id="UP000632740">
    <property type="component" value="Unassembled WGS sequence"/>
</dbReference>
<dbReference type="GO" id="GO:0046872">
    <property type="term" value="F:metal ion binding"/>
    <property type="evidence" value="ECO:0007669"/>
    <property type="project" value="UniProtKB-KW"/>
</dbReference>
<evidence type="ECO:0000256" key="11">
    <source>
        <dbReference type="ARBA" id="ARBA00033775"/>
    </source>
</evidence>
<dbReference type="GO" id="GO:0005829">
    <property type="term" value="C:cytosol"/>
    <property type="evidence" value="ECO:0007669"/>
    <property type="project" value="TreeGrafter"/>
</dbReference>
<evidence type="ECO:0000256" key="7">
    <source>
        <dbReference type="ARBA" id="ARBA00023004"/>
    </source>
</evidence>
<keyword evidence="7 13" id="KW-0408">Iron</keyword>
<evidence type="ECO:0000313" key="18">
    <source>
        <dbReference type="Proteomes" id="UP000632740"/>
    </source>
</evidence>
<dbReference type="PROSITE" id="PS51318">
    <property type="entry name" value="TAT"/>
    <property type="match status" value="1"/>
</dbReference>
<dbReference type="PROSITE" id="PS51404">
    <property type="entry name" value="DYP_PEROXIDASE"/>
    <property type="match status" value="1"/>
</dbReference>
<name>A0A919P4T6_9CELL</name>
<dbReference type="GO" id="GO:0004325">
    <property type="term" value="F:ferrochelatase activity"/>
    <property type="evidence" value="ECO:0007669"/>
    <property type="project" value="UniProtKB-EC"/>
</dbReference>
<dbReference type="GO" id="GO:0020037">
    <property type="term" value="F:heme binding"/>
    <property type="evidence" value="ECO:0007669"/>
    <property type="project" value="InterPro"/>
</dbReference>
<evidence type="ECO:0000256" key="5">
    <source>
        <dbReference type="ARBA" id="ARBA00022729"/>
    </source>
</evidence>
<evidence type="ECO:0000256" key="14">
    <source>
        <dbReference type="SAM" id="MobiDB-lite"/>
    </source>
</evidence>
<evidence type="ECO:0000256" key="13">
    <source>
        <dbReference type="RuleBase" id="RU365017"/>
    </source>
</evidence>
<dbReference type="PANTHER" id="PTHR30521">
    <property type="entry name" value="DEFERROCHELATASE/PEROXIDASE"/>
    <property type="match status" value="1"/>
</dbReference>
<keyword evidence="8" id="KW-0456">Lyase</keyword>
<evidence type="ECO:0000256" key="10">
    <source>
        <dbReference type="ARBA" id="ARBA00033771"/>
    </source>
</evidence>
<organism evidence="17 18">
    <name type="scientific">Cellulomonas chitinilytica</name>
    <dbReference type="NCBI Taxonomy" id="398759"/>
    <lineage>
        <taxon>Bacteria</taxon>
        <taxon>Bacillati</taxon>
        <taxon>Actinomycetota</taxon>
        <taxon>Actinomycetes</taxon>
        <taxon>Micrococcales</taxon>
        <taxon>Cellulomonadaceae</taxon>
        <taxon>Cellulomonas</taxon>
    </lineage>
</organism>
<evidence type="ECO:0000259" key="15">
    <source>
        <dbReference type="Pfam" id="PF04261"/>
    </source>
</evidence>
<comment type="similarity">
    <text evidence="9 13">Belongs to the DyP-type peroxidase family.</text>
</comment>
<dbReference type="InterPro" id="IPR048328">
    <property type="entry name" value="Dyp_perox_C"/>
</dbReference>
<feature type="compositionally biased region" description="Basic and acidic residues" evidence="14">
    <location>
        <begin position="1"/>
        <end position="11"/>
    </location>
</feature>
<dbReference type="SUPFAM" id="SSF54909">
    <property type="entry name" value="Dimeric alpha+beta barrel"/>
    <property type="match status" value="1"/>
</dbReference>
<evidence type="ECO:0000256" key="12">
    <source>
        <dbReference type="ARBA" id="ARBA00048856"/>
    </source>
</evidence>
<keyword evidence="4 13" id="KW-0479">Metal-binding</keyword>
<protein>
    <recommendedName>
        <fullName evidence="10 13">Deferrochelatase</fullName>
        <ecNumber evidence="13">1.11.1.-</ecNumber>
    </recommendedName>
    <alternativeName>
        <fullName evidence="11 13">Peroxidase EfeB</fullName>
    </alternativeName>
</protein>
<dbReference type="Pfam" id="PF20628">
    <property type="entry name" value="Dyp_perox_C"/>
    <property type="match status" value="1"/>
</dbReference>
<dbReference type="AlphaFoldDB" id="A0A919P4T6"/>